<dbReference type="GO" id="GO:0008360">
    <property type="term" value="P:regulation of cell shape"/>
    <property type="evidence" value="ECO:0007669"/>
    <property type="project" value="InterPro"/>
</dbReference>
<comment type="similarity">
    <text evidence="4">Belongs to the paralemmin family.</text>
</comment>
<keyword evidence="6" id="KW-0770">Synapse</keyword>
<feature type="region of interest" description="Disordered" evidence="10">
    <location>
        <begin position="315"/>
        <end position="336"/>
    </location>
</feature>
<keyword evidence="7" id="KW-0175">Coiled coil</keyword>
<feature type="region of interest" description="Disordered" evidence="10">
    <location>
        <begin position="261"/>
        <end position="280"/>
    </location>
</feature>
<feature type="compositionally biased region" description="Polar residues" evidence="10">
    <location>
        <begin position="170"/>
        <end position="203"/>
    </location>
</feature>
<evidence type="ECO:0000256" key="10">
    <source>
        <dbReference type="SAM" id="MobiDB-lite"/>
    </source>
</evidence>
<keyword evidence="5" id="KW-0963">Cytoplasm</keyword>
<dbReference type="GO" id="GO:0016020">
    <property type="term" value="C:membrane"/>
    <property type="evidence" value="ECO:0007669"/>
    <property type="project" value="InterPro"/>
</dbReference>
<protein>
    <recommendedName>
        <fullName evidence="9">Palmdelphin</fullName>
    </recommendedName>
</protein>
<evidence type="ECO:0000256" key="8">
    <source>
        <dbReference type="ARBA" id="ARBA00023273"/>
    </source>
</evidence>
<feature type="region of interest" description="Disordered" evidence="10">
    <location>
        <begin position="222"/>
        <end position="248"/>
    </location>
</feature>
<dbReference type="Pfam" id="PF03285">
    <property type="entry name" value="Paralemmin"/>
    <property type="match status" value="2"/>
</dbReference>
<evidence type="ECO:0000256" key="9">
    <source>
        <dbReference type="ARBA" id="ARBA00040857"/>
    </source>
</evidence>
<gene>
    <name evidence="11" type="ORF">NHX12_021476</name>
</gene>
<comment type="caution">
    <text evidence="11">The sequence shown here is derived from an EMBL/GenBank/DDBJ whole genome shotgun (WGS) entry which is preliminary data.</text>
</comment>
<evidence type="ECO:0000313" key="12">
    <source>
        <dbReference type="Proteomes" id="UP001148018"/>
    </source>
</evidence>
<evidence type="ECO:0000313" key="11">
    <source>
        <dbReference type="EMBL" id="KAJ3611461.1"/>
    </source>
</evidence>
<feature type="region of interest" description="Disordered" evidence="10">
    <location>
        <begin position="168"/>
        <end position="203"/>
    </location>
</feature>
<dbReference type="GO" id="GO:0005737">
    <property type="term" value="C:cytoplasm"/>
    <property type="evidence" value="ECO:0007669"/>
    <property type="project" value="UniProtKB-SubCell"/>
</dbReference>
<evidence type="ECO:0000256" key="5">
    <source>
        <dbReference type="ARBA" id="ARBA00022490"/>
    </source>
</evidence>
<name>A0A9Q0ET83_9TELE</name>
<comment type="subcellular location">
    <subcellularLocation>
        <location evidence="1">Cell projection</location>
        <location evidence="1">Dendrite</location>
    </subcellularLocation>
    <subcellularLocation>
        <location evidence="3">Cell projection</location>
        <location evidence="3">Dendritic spine</location>
    </subcellularLocation>
    <subcellularLocation>
        <location evidence="2">Cytoplasm</location>
    </subcellularLocation>
</comment>
<dbReference type="AlphaFoldDB" id="A0A9Q0ET83"/>
<organism evidence="11 12">
    <name type="scientific">Muraenolepis orangiensis</name>
    <name type="common">Patagonian moray cod</name>
    <dbReference type="NCBI Taxonomy" id="630683"/>
    <lineage>
        <taxon>Eukaryota</taxon>
        <taxon>Metazoa</taxon>
        <taxon>Chordata</taxon>
        <taxon>Craniata</taxon>
        <taxon>Vertebrata</taxon>
        <taxon>Euteleostomi</taxon>
        <taxon>Actinopterygii</taxon>
        <taxon>Neopterygii</taxon>
        <taxon>Teleostei</taxon>
        <taxon>Neoteleostei</taxon>
        <taxon>Acanthomorphata</taxon>
        <taxon>Zeiogadaria</taxon>
        <taxon>Gadariae</taxon>
        <taxon>Gadiformes</taxon>
        <taxon>Muraenolepidoidei</taxon>
        <taxon>Muraenolepididae</taxon>
        <taxon>Muraenolepis</taxon>
    </lineage>
</organism>
<evidence type="ECO:0000256" key="3">
    <source>
        <dbReference type="ARBA" id="ARBA00004552"/>
    </source>
</evidence>
<dbReference type="GO" id="GO:0043197">
    <property type="term" value="C:dendritic spine"/>
    <property type="evidence" value="ECO:0007669"/>
    <property type="project" value="UniProtKB-SubCell"/>
</dbReference>
<evidence type="ECO:0000256" key="4">
    <source>
        <dbReference type="ARBA" id="ARBA00005756"/>
    </source>
</evidence>
<keyword evidence="8" id="KW-0966">Cell projection</keyword>
<sequence length="470" mass="51420">MSCLKVGPSLPPQFIIHSSQFITVHYSSTFQRIEKEIEHLETQELNISANEEVILKRLKEVERTSEDIIKDLTAGFAEASFAMEISVEHNARTGESHVVAMSTITPKAVQEKGVKVYDDGRKSVHALHRANQNTEHEGVEEMTPSEVEELLRQAMDKEVPSEVQYHQPVYSASYTGDSRPSTPRTPGKTPRQTPTLTNHSPFSCMTQSEAQNLAIMEGCQGRELARSKSPSDPSGPSQTPWDGAQADDESPLCIANQARSSLQPGSLRHSPKPPANLINGHADATVPRAATLVSVKARCEGVPVQPVYTCHEAPGAFSPRGPQSGVGTPDPASDDALHNRGSPFYQESEASLNLMDELTEDMEAEPVTMIFMGFKNAEDEEDEEDFQAELVMISNSDEDEADEADGSGCLSFHPEGHSSRVFCPRMGVATLPGSEPLNDTNHTNRDHLLPLKPTFIHKPGNSLEEMKCLS</sequence>
<dbReference type="EMBL" id="JANIIK010000037">
    <property type="protein sequence ID" value="KAJ3611461.1"/>
    <property type="molecule type" value="Genomic_DNA"/>
</dbReference>
<dbReference type="PANTHER" id="PTHR46881">
    <property type="entry name" value="PALMDELPHIN"/>
    <property type="match status" value="1"/>
</dbReference>
<dbReference type="PANTHER" id="PTHR46881:SF1">
    <property type="entry name" value="PALMDELPHIN"/>
    <property type="match status" value="1"/>
</dbReference>
<dbReference type="Proteomes" id="UP001148018">
    <property type="component" value="Unassembled WGS sequence"/>
</dbReference>
<dbReference type="OrthoDB" id="9937247at2759"/>
<evidence type="ECO:0000256" key="2">
    <source>
        <dbReference type="ARBA" id="ARBA00004496"/>
    </source>
</evidence>
<evidence type="ECO:0000256" key="7">
    <source>
        <dbReference type="ARBA" id="ARBA00023054"/>
    </source>
</evidence>
<accession>A0A9Q0ET83</accession>
<dbReference type="InterPro" id="IPR004965">
    <property type="entry name" value="Paralemmin"/>
</dbReference>
<reference evidence="11" key="1">
    <citation type="submission" date="2022-07" db="EMBL/GenBank/DDBJ databases">
        <title>Chromosome-level genome of Muraenolepis orangiensis.</title>
        <authorList>
            <person name="Kim J."/>
        </authorList>
    </citation>
    <scope>NUCLEOTIDE SEQUENCE</scope>
    <source>
        <strain evidence="11">KU_S4_2022</strain>
        <tissue evidence="11">Muscle</tissue>
    </source>
</reference>
<evidence type="ECO:0000256" key="1">
    <source>
        <dbReference type="ARBA" id="ARBA00004279"/>
    </source>
</evidence>
<keyword evidence="12" id="KW-1185">Reference proteome</keyword>
<feature type="compositionally biased region" description="Polar residues" evidence="10">
    <location>
        <begin position="228"/>
        <end position="240"/>
    </location>
</feature>
<proteinExistence type="inferred from homology"/>
<evidence type="ECO:0000256" key="6">
    <source>
        <dbReference type="ARBA" id="ARBA00023018"/>
    </source>
</evidence>